<dbReference type="EMBL" id="BRXE01000012">
    <property type="protein sequence ID" value="GLB82488.1"/>
    <property type="molecule type" value="Genomic_DNA"/>
</dbReference>
<evidence type="ECO:0000313" key="3">
    <source>
        <dbReference type="Proteomes" id="UP001064782"/>
    </source>
</evidence>
<dbReference type="Proteomes" id="UP001165663">
    <property type="component" value="Unassembled WGS sequence"/>
</dbReference>
<comment type="caution">
    <text evidence="2">The sequence shown here is derived from an EMBL/GenBank/DDBJ whole genome shotgun (WGS) entry which is preliminary data.</text>
</comment>
<dbReference type="EMBL" id="BRZI01000003">
    <property type="protein sequence ID" value="GLD28850.1"/>
    <property type="molecule type" value="Genomic_DNA"/>
</dbReference>
<evidence type="ECO:0000313" key="1">
    <source>
        <dbReference type="EMBL" id="GLB82488.1"/>
    </source>
</evidence>
<dbReference type="Proteomes" id="UP001064782">
    <property type="component" value="Unassembled WGS sequence"/>
</dbReference>
<reference evidence="2" key="1">
    <citation type="submission" date="2022-08" db="EMBL/GenBank/DDBJ databases">
        <title>Mycobacterium kiyosense sp. nov., scotochromogenic slow-glowing species isolated from respiratory specimens.</title>
        <authorList>
            <person name="Fukano H."/>
            <person name="Kazumi Y."/>
            <person name="Sakagami N."/>
            <person name="Ato M."/>
            <person name="Mitarai S."/>
            <person name="Hoshino Y."/>
        </authorList>
    </citation>
    <scope>NUCLEOTIDE SEQUENCE</scope>
    <source>
        <strain evidence="2">1413</strain>
        <strain evidence="1">SRL2020-028</strain>
    </source>
</reference>
<sequence length="380" mass="42780">MRSARRAHELEEEFPLVDAVREALAEEHPLELLHTVSLIIQATEPRHWALSDPDEPEAVNLGELIDSFIATKLPETTVLLAVLSELLDNEVLRTRCEREVAARDDDLPQWITDLGRTHVERVVRMTHVLGEGDELMLGVKLSSGQEMTCAAFIDHTVVSEVKDAFFVPAPLQEVLDVATRSRTDPDTTFVEMSLADARAWLHRGVEVDGLLSMLSESDTWPASRPLLQWLTRGLPEGGSGYQPPFFSEDQIEELLDRFFATVPGLRFDDSGHRDLLRTCIDEGTGDPLRWSAGRLRDLPDVFLPLDEYSDERSIQDLLDLPDVMRAYVPFAHAESGIRDELTAEAQAAIDEFESEFREMVLEDARYLDDDDDDDDDGDPS</sequence>
<gene>
    <name evidence="2" type="ORF">Mkiyose1413_07330</name>
    <name evidence="1" type="ORF">SRL2020028_17440</name>
</gene>
<name>A0A9P3Q468_9MYCO</name>
<keyword evidence="3" id="KW-1185">Reference proteome</keyword>
<evidence type="ECO:0000313" key="2">
    <source>
        <dbReference type="EMBL" id="GLD28850.1"/>
    </source>
</evidence>
<organism evidence="2 3">
    <name type="scientific">Mycobacterium kiyosense</name>
    <dbReference type="NCBI Taxonomy" id="2871094"/>
    <lineage>
        <taxon>Bacteria</taxon>
        <taxon>Bacillati</taxon>
        <taxon>Actinomycetota</taxon>
        <taxon>Actinomycetes</taxon>
        <taxon>Mycobacteriales</taxon>
        <taxon>Mycobacteriaceae</taxon>
        <taxon>Mycobacterium</taxon>
    </lineage>
</organism>
<proteinExistence type="predicted"/>
<dbReference type="AlphaFoldDB" id="A0A9P3Q468"/>
<accession>A0A9P3Q468</accession>
<protein>
    <submittedName>
        <fullName evidence="2">Uncharacterized protein</fullName>
    </submittedName>
</protein>